<comment type="caution">
    <text evidence="4">The sequence shown here is derived from an EMBL/GenBank/DDBJ whole genome shotgun (WGS) entry which is preliminary data.</text>
</comment>
<evidence type="ECO:0000256" key="2">
    <source>
        <dbReference type="SAM" id="Phobius"/>
    </source>
</evidence>
<feature type="repeat" description="TPR" evidence="1">
    <location>
        <begin position="9"/>
        <end position="42"/>
    </location>
</feature>
<keyword evidence="1" id="KW-0802">TPR repeat</keyword>
<dbReference type="AlphaFoldDB" id="A0A0S8FRL1"/>
<name>A0A0S8FRL1_UNCW3</name>
<dbReference type="InterPro" id="IPR019734">
    <property type="entry name" value="TPR_rpt"/>
</dbReference>
<sequence>MKRILCILLTISTYLAFNYAAIGDKAEAIKHFKKALRVNPKLDLNMYVTTPRIRGTFDEARKERARESACCSCFFPGIGQIMKGDDGKGKAIIAASAFTLVGTALAWLVMENKHSYYLSLGPDDIGSMDQAYSDYDRWHKITTLGAVTFLGVYVYSFVDARLVGKSAQRQDADNSSGLYLNSDGESFCVGYKTGSRQSVYVSNCV</sequence>
<evidence type="ECO:0000256" key="3">
    <source>
        <dbReference type="SAM" id="SignalP"/>
    </source>
</evidence>
<keyword evidence="3" id="KW-0732">Signal</keyword>
<dbReference type="STRING" id="1703779.AMJ83_10090"/>
<reference evidence="4 5" key="1">
    <citation type="journal article" date="2015" name="Microbiome">
        <title>Genomic resolution of linkages in carbon, nitrogen, and sulfur cycling among widespread estuary sediment bacteria.</title>
        <authorList>
            <person name="Baker B.J."/>
            <person name="Lazar C.S."/>
            <person name="Teske A.P."/>
            <person name="Dick G.J."/>
        </authorList>
    </citation>
    <scope>NUCLEOTIDE SEQUENCE [LARGE SCALE GENOMIC DNA]</scope>
    <source>
        <strain evidence="4">SM23_42</strain>
    </source>
</reference>
<protein>
    <submittedName>
        <fullName evidence="4">Uncharacterized protein</fullName>
    </submittedName>
</protein>
<accession>A0A0S8FRL1</accession>
<keyword evidence="2" id="KW-0472">Membrane</keyword>
<feature type="signal peptide" evidence="3">
    <location>
        <begin position="1"/>
        <end position="20"/>
    </location>
</feature>
<feature type="transmembrane region" description="Helical" evidence="2">
    <location>
        <begin position="91"/>
        <end position="110"/>
    </location>
</feature>
<dbReference type="EMBL" id="LJUJ01000028">
    <property type="protein sequence ID" value="KPK62714.1"/>
    <property type="molecule type" value="Genomic_DNA"/>
</dbReference>
<keyword evidence="2" id="KW-0812">Transmembrane</keyword>
<evidence type="ECO:0000313" key="5">
    <source>
        <dbReference type="Proteomes" id="UP000051373"/>
    </source>
</evidence>
<dbReference type="PROSITE" id="PS50005">
    <property type="entry name" value="TPR"/>
    <property type="match status" value="1"/>
</dbReference>
<keyword evidence="2" id="KW-1133">Transmembrane helix</keyword>
<proteinExistence type="predicted"/>
<organism evidence="4 5">
    <name type="scientific">candidate division WOR_3 bacterium SM23_42</name>
    <dbReference type="NCBI Taxonomy" id="1703779"/>
    <lineage>
        <taxon>Bacteria</taxon>
        <taxon>Bacteria division WOR-3</taxon>
    </lineage>
</organism>
<dbReference type="Proteomes" id="UP000051373">
    <property type="component" value="Unassembled WGS sequence"/>
</dbReference>
<gene>
    <name evidence="4" type="ORF">AMJ83_10090</name>
</gene>
<feature type="chain" id="PRO_5006646368" evidence="3">
    <location>
        <begin position="21"/>
        <end position="205"/>
    </location>
</feature>
<evidence type="ECO:0000313" key="4">
    <source>
        <dbReference type="EMBL" id="KPK62714.1"/>
    </source>
</evidence>
<evidence type="ECO:0000256" key="1">
    <source>
        <dbReference type="PROSITE-ProRule" id="PRU00339"/>
    </source>
</evidence>